<dbReference type="Pfam" id="PF09346">
    <property type="entry name" value="SMI1_KNR4"/>
    <property type="match status" value="1"/>
</dbReference>
<evidence type="ECO:0000313" key="3">
    <source>
        <dbReference type="Proteomes" id="UP000198793"/>
    </source>
</evidence>
<name>A0A1H0N4R2_9HYPH</name>
<protein>
    <recommendedName>
        <fullName evidence="1">Knr4/Smi1-like domain-containing protein</fullName>
    </recommendedName>
</protein>
<sequence length="173" mass="19400">MVQIPSEVLAFWNDEPTQPASSDEIDHLEQVCGQALPAVYRDFLLRYGYSQFDLIGACVVDARYDMNPDIVTKPVSLSFISSPENAEMNLRVFGTPMELYDDIGPRIPTGMLPIGQAMAETSGLILMQLDEKNYGSLWYWERVDETWGTGSNTLLGALGRDIEDMLGRVRQTE</sequence>
<dbReference type="Proteomes" id="UP000198793">
    <property type="component" value="Unassembled WGS sequence"/>
</dbReference>
<accession>A0A1H0N4R2</accession>
<dbReference type="AlphaFoldDB" id="A0A1H0N4R2"/>
<evidence type="ECO:0000259" key="1">
    <source>
        <dbReference type="Pfam" id="PF09346"/>
    </source>
</evidence>
<evidence type="ECO:0000313" key="2">
    <source>
        <dbReference type="EMBL" id="SDO87668.1"/>
    </source>
</evidence>
<gene>
    <name evidence="2" type="ORF">SAMN05192530_11730</name>
</gene>
<organism evidence="2 3">
    <name type="scientific">Aureimonas jatrophae</name>
    <dbReference type="NCBI Taxonomy" id="1166073"/>
    <lineage>
        <taxon>Bacteria</taxon>
        <taxon>Pseudomonadati</taxon>
        <taxon>Pseudomonadota</taxon>
        <taxon>Alphaproteobacteria</taxon>
        <taxon>Hyphomicrobiales</taxon>
        <taxon>Aurantimonadaceae</taxon>
        <taxon>Aureimonas</taxon>
    </lineage>
</organism>
<dbReference type="Gene3D" id="3.40.1580.10">
    <property type="entry name" value="SMI1/KNR4-like"/>
    <property type="match status" value="1"/>
</dbReference>
<dbReference type="STRING" id="1166073.SAMN05192530_11730"/>
<feature type="domain" description="Knr4/Smi1-like" evidence="1">
    <location>
        <begin position="19"/>
        <end position="145"/>
    </location>
</feature>
<dbReference type="InterPro" id="IPR018958">
    <property type="entry name" value="Knr4/Smi1-like_dom"/>
</dbReference>
<keyword evidence="3" id="KW-1185">Reference proteome</keyword>
<dbReference type="SUPFAM" id="SSF160631">
    <property type="entry name" value="SMI1/KNR4-like"/>
    <property type="match status" value="1"/>
</dbReference>
<dbReference type="InterPro" id="IPR037883">
    <property type="entry name" value="Knr4/Smi1-like_sf"/>
</dbReference>
<dbReference type="EMBL" id="FNIT01000017">
    <property type="protein sequence ID" value="SDO87668.1"/>
    <property type="molecule type" value="Genomic_DNA"/>
</dbReference>
<proteinExistence type="predicted"/>
<dbReference type="RefSeq" id="WP_170842706.1">
    <property type="nucleotide sequence ID" value="NZ_FNIT01000017.1"/>
</dbReference>
<reference evidence="2 3" key="1">
    <citation type="submission" date="2016-10" db="EMBL/GenBank/DDBJ databases">
        <authorList>
            <person name="de Groot N.N."/>
        </authorList>
    </citation>
    <scope>NUCLEOTIDE SEQUENCE [LARGE SCALE GENOMIC DNA]</scope>
    <source>
        <strain evidence="3">L7-484,KACC 16230,DSM 25025</strain>
    </source>
</reference>